<evidence type="ECO:0000256" key="1">
    <source>
        <dbReference type="SAM" id="Phobius"/>
    </source>
</evidence>
<keyword evidence="1" id="KW-1133">Transmembrane helix</keyword>
<dbReference type="RefSeq" id="WP_104517795.1">
    <property type="nucleotide sequence ID" value="NZ_NHRY01000059.1"/>
</dbReference>
<gene>
    <name evidence="2" type="ORF">CCS01_05250</name>
</gene>
<feature type="transmembrane region" description="Helical" evidence="1">
    <location>
        <begin position="33"/>
        <end position="56"/>
    </location>
</feature>
<name>A0A2S6NLI8_RHOGL</name>
<evidence type="ECO:0000313" key="3">
    <source>
        <dbReference type="Proteomes" id="UP000239724"/>
    </source>
</evidence>
<dbReference type="Proteomes" id="UP000239724">
    <property type="component" value="Unassembled WGS sequence"/>
</dbReference>
<accession>A0A2S6NLI8</accession>
<protein>
    <recommendedName>
        <fullName evidence="4">Cytochrome b561 domain-containing protein</fullName>
    </recommendedName>
</protein>
<dbReference type="AlphaFoldDB" id="A0A2S6NLI8"/>
<sequence length="116" mass="12312">MLHLLPLALVMVAAVALGLFLGWHYIRVGRRPGLSVVHLLLGAVAIEQLIVMVHQGTFNEPFAFNVIIVLGVALALGLLSTVVSNRGRRTGYIVAAHAAVGLAGFAMFLMWVSSAP</sequence>
<keyword evidence="3" id="KW-1185">Reference proteome</keyword>
<feature type="transmembrane region" description="Helical" evidence="1">
    <location>
        <begin position="90"/>
        <end position="112"/>
    </location>
</feature>
<dbReference type="EMBL" id="NHRY01000059">
    <property type="protein sequence ID" value="PPQ36300.1"/>
    <property type="molecule type" value="Genomic_DNA"/>
</dbReference>
<reference evidence="2 3" key="1">
    <citation type="journal article" date="2018" name="Arch. Microbiol.">
        <title>New insights into the metabolic potential of the phototrophic purple bacterium Rhodopila globiformis DSM 161(T) from its draft genome sequence and evidence for a vanadium-dependent nitrogenase.</title>
        <authorList>
            <person name="Imhoff J.F."/>
            <person name="Rahn T."/>
            <person name="Kunzel S."/>
            <person name="Neulinger S.C."/>
        </authorList>
    </citation>
    <scope>NUCLEOTIDE SEQUENCE [LARGE SCALE GENOMIC DNA]</scope>
    <source>
        <strain evidence="2 3">DSM 161</strain>
    </source>
</reference>
<proteinExistence type="predicted"/>
<evidence type="ECO:0000313" key="2">
    <source>
        <dbReference type="EMBL" id="PPQ36300.1"/>
    </source>
</evidence>
<keyword evidence="1" id="KW-0812">Transmembrane</keyword>
<evidence type="ECO:0008006" key="4">
    <source>
        <dbReference type="Google" id="ProtNLM"/>
    </source>
</evidence>
<feature type="transmembrane region" description="Helical" evidence="1">
    <location>
        <begin position="6"/>
        <end position="26"/>
    </location>
</feature>
<keyword evidence="1" id="KW-0472">Membrane</keyword>
<comment type="caution">
    <text evidence="2">The sequence shown here is derived from an EMBL/GenBank/DDBJ whole genome shotgun (WGS) entry which is preliminary data.</text>
</comment>
<feature type="transmembrane region" description="Helical" evidence="1">
    <location>
        <begin position="62"/>
        <end position="83"/>
    </location>
</feature>
<organism evidence="2 3">
    <name type="scientific">Rhodopila globiformis</name>
    <name type="common">Rhodopseudomonas globiformis</name>
    <dbReference type="NCBI Taxonomy" id="1071"/>
    <lineage>
        <taxon>Bacteria</taxon>
        <taxon>Pseudomonadati</taxon>
        <taxon>Pseudomonadota</taxon>
        <taxon>Alphaproteobacteria</taxon>
        <taxon>Acetobacterales</taxon>
        <taxon>Acetobacteraceae</taxon>
        <taxon>Rhodopila</taxon>
    </lineage>
</organism>